<feature type="region of interest" description="Disordered" evidence="9">
    <location>
        <begin position="489"/>
        <end position="532"/>
    </location>
</feature>
<feature type="region of interest" description="Disordered" evidence="9">
    <location>
        <begin position="352"/>
        <end position="380"/>
    </location>
</feature>
<dbReference type="EMBL" id="KN831768">
    <property type="protein sequence ID" value="KIM49415.1"/>
    <property type="molecule type" value="Genomic_DNA"/>
</dbReference>
<accession>A0A0C3CL42</accession>
<evidence type="ECO:0000313" key="12">
    <source>
        <dbReference type="Proteomes" id="UP000053424"/>
    </source>
</evidence>
<dbReference type="SUPFAM" id="SSF47954">
    <property type="entry name" value="Cyclin-like"/>
    <property type="match status" value="1"/>
</dbReference>
<feature type="domain" description="Transcription factor TFIIB cyclin-like" evidence="10">
    <location>
        <begin position="108"/>
        <end position="170"/>
    </location>
</feature>
<dbReference type="AlphaFoldDB" id="A0A0C3CL42"/>
<proteinExistence type="inferred from homology"/>
<reference evidence="11 12" key="1">
    <citation type="submission" date="2014-04" db="EMBL/GenBank/DDBJ databases">
        <authorList>
            <consortium name="DOE Joint Genome Institute"/>
            <person name="Kuo A."/>
            <person name="Gay G."/>
            <person name="Dore J."/>
            <person name="Kohler A."/>
            <person name="Nagy L.G."/>
            <person name="Floudas D."/>
            <person name="Copeland A."/>
            <person name="Barry K.W."/>
            <person name="Cichocki N."/>
            <person name="Veneault-Fourrey C."/>
            <person name="LaButti K."/>
            <person name="Lindquist E.A."/>
            <person name="Lipzen A."/>
            <person name="Lundell T."/>
            <person name="Morin E."/>
            <person name="Murat C."/>
            <person name="Sun H."/>
            <person name="Tunlid A."/>
            <person name="Henrissat B."/>
            <person name="Grigoriev I.V."/>
            <person name="Hibbett D.S."/>
            <person name="Martin F."/>
            <person name="Nordberg H.P."/>
            <person name="Cantor M.N."/>
            <person name="Hua S.X."/>
        </authorList>
    </citation>
    <scope>NUCLEOTIDE SEQUENCE [LARGE SCALE GENOMIC DNA]</scope>
    <source>
        <strain evidence="12">h7</strain>
    </source>
</reference>
<dbReference type="Gene3D" id="1.10.472.170">
    <property type="match status" value="1"/>
</dbReference>
<feature type="compositionally biased region" description="Basic and acidic residues" evidence="9">
    <location>
        <begin position="641"/>
        <end position="652"/>
    </location>
</feature>
<keyword evidence="6" id="KW-0805">Transcription regulation</keyword>
<evidence type="ECO:0000256" key="9">
    <source>
        <dbReference type="SAM" id="MobiDB-lite"/>
    </source>
</evidence>
<keyword evidence="8" id="KW-0539">Nucleus</keyword>
<feature type="compositionally biased region" description="Polar residues" evidence="9">
    <location>
        <begin position="605"/>
        <end position="619"/>
    </location>
</feature>
<keyword evidence="7" id="KW-0804">Transcription</keyword>
<organism evidence="11 12">
    <name type="scientific">Hebeloma cylindrosporum</name>
    <dbReference type="NCBI Taxonomy" id="76867"/>
    <lineage>
        <taxon>Eukaryota</taxon>
        <taxon>Fungi</taxon>
        <taxon>Dikarya</taxon>
        <taxon>Basidiomycota</taxon>
        <taxon>Agaricomycotina</taxon>
        <taxon>Agaricomycetes</taxon>
        <taxon>Agaricomycetidae</taxon>
        <taxon>Agaricales</taxon>
        <taxon>Agaricineae</taxon>
        <taxon>Hymenogastraceae</taxon>
        <taxon>Hebeloma</taxon>
    </lineage>
</organism>
<dbReference type="GO" id="GO:0000995">
    <property type="term" value="F:RNA polymerase III general transcription initiation factor activity"/>
    <property type="evidence" value="ECO:0007669"/>
    <property type="project" value="TreeGrafter"/>
</dbReference>
<protein>
    <recommendedName>
        <fullName evidence="10">Transcription factor TFIIB cyclin-like domain-containing protein</fullName>
    </recommendedName>
</protein>
<dbReference type="Proteomes" id="UP000053424">
    <property type="component" value="Unassembled WGS sequence"/>
</dbReference>
<dbReference type="GO" id="GO:0008270">
    <property type="term" value="F:zinc ion binding"/>
    <property type="evidence" value="ECO:0007669"/>
    <property type="project" value="UniProtKB-KW"/>
</dbReference>
<dbReference type="InterPro" id="IPR000812">
    <property type="entry name" value="TFIIB"/>
</dbReference>
<dbReference type="PANTHER" id="PTHR11618">
    <property type="entry name" value="TRANSCRIPTION INITIATION FACTOR IIB-RELATED"/>
    <property type="match status" value="1"/>
</dbReference>
<name>A0A0C3CL42_HEBCY</name>
<evidence type="ECO:0000256" key="5">
    <source>
        <dbReference type="ARBA" id="ARBA00022833"/>
    </source>
</evidence>
<reference evidence="12" key="2">
    <citation type="submission" date="2015-01" db="EMBL/GenBank/DDBJ databases">
        <title>Evolutionary Origins and Diversification of the Mycorrhizal Mutualists.</title>
        <authorList>
            <consortium name="DOE Joint Genome Institute"/>
            <consortium name="Mycorrhizal Genomics Consortium"/>
            <person name="Kohler A."/>
            <person name="Kuo A."/>
            <person name="Nagy L.G."/>
            <person name="Floudas D."/>
            <person name="Copeland A."/>
            <person name="Barry K.W."/>
            <person name="Cichocki N."/>
            <person name="Veneault-Fourrey C."/>
            <person name="LaButti K."/>
            <person name="Lindquist E.A."/>
            <person name="Lipzen A."/>
            <person name="Lundell T."/>
            <person name="Morin E."/>
            <person name="Murat C."/>
            <person name="Riley R."/>
            <person name="Ohm R."/>
            <person name="Sun H."/>
            <person name="Tunlid A."/>
            <person name="Henrissat B."/>
            <person name="Grigoriev I.V."/>
            <person name="Hibbett D.S."/>
            <person name="Martin F."/>
        </authorList>
    </citation>
    <scope>NUCLEOTIDE SEQUENCE [LARGE SCALE GENOMIC DNA]</scope>
    <source>
        <strain evidence="12">h7</strain>
    </source>
</reference>
<dbReference type="HOGENOM" id="CLU_030895_0_0_1"/>
<dbReference type="GO" id="GO:0005634">
    <property type="term" value="C:nucleus"/>
    <property type="evidence" value="ECO:0007669"/>
    <property type="project" value="UniProtKB-SubCell"/>
</dbReference>
<evidence type="ECO:0000256" key="1">
    <source>
        <dbReference type="ARBA" id="ARBA00004123"/>
    </source>
</evidence>
<comment type="similarity">
    <text evidence="2">Belongs to the TFIIB family.</text>
</comment>
<evidence type="ECO:0000256" key="6">
    <source>
        <dbReference type="ARBA" id="ARBA00023015"/>
    </source>
</evidence>
<dbReference type="STRING" id="686832.A0A0C3CL42"/>
<dbReference type="CDD" id="cd00043">
    <property type="entry name" value="CYCLIN_SF"/>
    <property type="match status" value="1"/>
</dbReference>
<dbReference type="GO" id="GO:0070897">
    <property type="term" value="P:transcription preinitiation complex assembly"/>
    <property type="evidence" value="ECO:0007669"/>
    <property type="project" value="InterPro"/>
</dbReference>
<evidence type="ECO:0000256" key="7">
    <source>
        <dbReference type="ARBA" id="ARBA00023163"/>
    </source>
</evidence>
<evidence type="ECO:0000256" key="4">
    <source>
        <dbReference type="ARBA" id="ARBA00022771"/>
    </source>
</evidence>
<dbReference type="GO" id="GO:0001006">
    <property type="term" value="F:RNA polymerase III type 3 promoter sequence-specific DNA binding"/>
    <property type="evidence" value="ECO:0007669"/>
    <property type="project" value="TreeGrafter"/>
</dbReference>
<keyword evidence="5" id="KW-0862">Zinc</keyword>
<gene>
    <name evidence="11" type="ORF">M413DRAFT_107467</name>
</gene>
<sequence>MPASCSQCGASTAWDSDIGSAVCTSCGSLTDPSQSVLVSAQYGNQNDTSEPSLWDPSASITLKSLRAGNNWDLAGQGKESRDRKNAYAMAEFIKSLAVSFGATGLSPRAIALFNQTRSSTHFRWGKKSRTVAAACLAIALRESNRPDCLRDLASLLKVAPTLISREFTSITSALKLSLSPVDPAVHISTLQAHLAFTLKERASDLPVTLITALRNLCLRSVTNTAISLSQILARLSPDHDVLRLPAPPTACGMFILALESENRTALNPLADLAECLGSRCHVAKSVVMSRYKTIQDEIALWVESVPWLDKYESKNGRAKVSKRLIVARGLKDVIHFQEEIWQQKTMPTPDLELSDVESTADDDEQSLHLSSSRPRKRPKLNHALSQATRFLLDPLGTSVSSTISLPPNETRLSSEHFSSRLPLAAYILANPASLIRRPPTRLQLLALDRGGVNEDQIPDEELFADGEFEKMLRNEEEVQTLRETFGWKEDDDSLQGDEGAALSNQGTSKTRVKRVASSTEDEILQGSAFSPRKKSRLNMEALARFLAGDGDEDNVNFEGDDIDSSLMGLEEVVNQSDGEETRFGHNDQIDIDEDEDLDSRVVVESSPSPQRKRPSTASRGQEDADLEVVVENWRPPTPEHPVSDSRYEEEYD</sequence>
<dbReference type="GO" id="GO:0000126">
    <property type="term" value="C:transcription factor TFIIIB complex"/>
    <property type="evidence" value="ECO:0007669"/>
    <property type="project" value="TreeGrafter"/>
</dbReference>
<evidence type="ECO:0000256" key="8">
    <source>
        <dbReference type="ARBA" id="ARBA00023242"/>
    </source>
</evidence>
<evidence type="ECO:0000259" key="10">
    <source>
        <dbReference type="Pfam" id="PF00382"/>
    </source>
</evidence>
<evidence type="ECO:0000256" key="2">
    <source>
        <dbReference type="ARBA" id="ARBA00010857"/>
    </source>
</evidence>
<comment type="subcellular location">
    <subcellularLocation>
        <location evidence="1">Nucleus</location>
    </subcellularLocation>
</comment>
<dbReference type="PANTHER" id="PTHR11618:SF4">
    <property type="entry name" value="TRANSCRIPTION FACTOR IIIB 90 KDA SUBUNIT"/>
    <property type="match status" value="1"/>
</dbReference>
<keyword evidence="3" id="KW-0479">Metal-binding</keyword>
<evidence type="ECO:0000313" key="11">
    <source>
        <dbReference type="EMBL" id="KIM49415.1"/>
    </source>
</evidence>
<dbReference type="InterPro" id="IPR036915">
    <property type="entry name" value="Cyclin-like_sf"/>
</dbReference>
<dbReference type="InterPro" id="IPR013150">
    <property type="entry name" value="TFIIB_cyclin"/>
</dbReference>
<feature type="region of interest" description="Disordered" evidence="9">
    <location>
        <begin position="572"/>
        <end position="652"/>
    </location>
</feature>
<dbReference type="OrthoDB" id="2527864at2759"/>
<feature type="compositionally biased region" description="Basic and acidic residues" evidence="9">
    <location>
        <begin position="579"/>
        <end position="588"/>
    </location>
</feature>
<keyword evidence="4" id="KW-0863">Zinc-finger</keyword>
<dbReference type="GO" id="GO:0097550">
    <property type="term" value="C:transcription preinitiation complex"/>
    <property type="evidence" value="ECO:0007669"/>
    <property type="project" value="TreeGrafter"/>
</dbReference>
<feature type="compositionally biased region" description="Acidic residues" evidence="9">
    <location>
        <begin position="352"/>
        <end position="364"/>
    </location>
</feature>
<dbReference type="GO" id="GO:0017025">
    <property type="term" value="F:TBP-class protein binding"/>
    <property type="evidence" value="ECO:0007669"/>
    <property type="project" value="InterPro"/>
</dbReference>
<keyword evidence="12" id="KW-1185">Reference proteome</keyword>
<evidence type="ECO:0000256" key="3">
    <source>
        <dbReference type="ARBA" id="ARBA00022723"/>
    </source>
</evidence>
<dbReference type="Pfam" id="PF00382">
    <property type="entry name" value="TFIIB"/>
    <property type="match status" value="1"/>
</dbReference>